<organism evidence="10 11">
    <name type="scientific">Ambispora gerdemannii</name>
    <dbReference type="NCBI Taxonomy" id="144530"/>
    <lineage>
        <taxon>Eukaryota</taxon>
        <taxon>Fungi</taxon>
        <taxon>Fungi incertae sedis</taxon>
        <taxon>Mucoromycota</taxon>
        <taxon>Glomeromycotina</taxon>
        <taxon>Glomeromycetes</taxon>
        <taxon>Archaeosporales</taxon>
        <taxon>Ambisporaceae</taxon>
        <taxon>Ambispora</taxon>
    </lineage>
</organism>
<evidence type="ECO:0000259" key="9">
    <source>
        <dbReference type="PROSITE" id="PS51384"/>
    </source>
</evidence>
<keyword evidence="8" id="KW-0812">Transmembrane</keyword>
<dbReference type="OrthoDB" id="432685at2759"/>
<dbReference type="PANTHER" id="PTHR19370">
    <property type="entry name" value="NADH-CYTOCHROME B5 REDUCTASE"/>
    <property type="match status" value="1"/>
</dbReference>
<reference evidence="10" key="1">
    <citation type="submission" date="2021-06" db="EMBL/GenBank/DDBJ databases">
        <authorList>
            <person name="Kallberg Y."/>
            <person name="Tangrot J."/>
            <person name="Rosling A."/>
        </authorList>
    </citation>
    <scope>NUCLEOTIDE SEQUENCE</scope>
    <source>
        <strain evidence="10">MT106</strain>
    </source>
</reference>
<feature type="region of interest" description="Disordered" evidence="7">
    <location>
        <begin position="237"/>
        <end position="257"/>
    </location>
</feature>
<evidence type="ECO:0000256" key="1">
    <source>
        <dbReference type="ARBA" id="ARBA00001974"/>
    </source>
</evidence>
<evidence type="ECO:0000256" key="6">
    <source>
        <dbReference type="PIRSR" id="PIRSR601834-1"/>
    </source>
</evidence>
<dbReference type="PROSITE" id="PS51384">
    <property type="entry name" value="FAD_FR"/>
    <property type="match status" value="1"/>
</dbReference>
<feature type="binding site" evidence="6">
    <location>
        <position position="158"/>
    </location>
    <ligand>
        <name>FAD</name>
        <dbReference type="ChEBI" id="CHEBI:57692"/>
    </ligand>
</feature>
<evidence type="ECO:0000313" key="10">
    <source>
        <dbReference type="EMBL" id="CAG8453861.1"/>
    </source>
</evidence>
<keyword evidence="3 6" id="KW-0285">Flavoprotein</keyword>
<dbReference type="EMBL" id="CAJVPL010000142">
    <property type="protein sequence ID" value="CAG8453861.1"/>
    <property type="molecule type" value="Genomic_DNA"/>
</dbReference>
<sequence length="309" mass="34940">MTLLFLRNYHPITICRNKVNFHNFHRVLRDRLQYSTKSNNNNKSRIQKYIITGSTLFATGSIIYFFVLPNRDTFKSSSLIPAKSTISSDKFTAIPVHQIIPQSKTTSIFRLKLPAPLQGPFPVSSCVHVKDPSLQIMRPYTPISPIVKDDELGYIDLLVKRYENGQVSKYIHGLSVGDHAEVRGPVPTFPYRENMYKELGMHPDQFKIYYTIDNAPASSSNWNQGIGYITSEMIKLNMPSPPPLPSSSSSSNIDDKGNRDDDNSILILVCGPDGLMNHISGRKARDRSQGRLNGILEKLGYNENQVFKF</sequence>
<feature type="binding site" evidence="6">
    <location>
        <position position="139"/>
    </location>
    <ligand>
        <name>FAD</name>
        <dbReference type="ChEBI" id="CHEBI:57692"/>
    </ligand>
</feature>
<keyword evidence="11" id="KW-1185">Reference proteome</keyword>
<dbReference type="InterPro" id="IPR017938">
    <property type="entry name" value="Riboflavin_synthase-like_b-brl"/>
</dbReference>
<keyword evidence="8" id="KW-1133">Transmembrane helix</keyword>
<protein>
    <submittedName>
        <fullName evidence="10">4104_t:CDS:1</fullName>
    </submittedName>
</protein>
<evidence type="ECO:0000256" key="5">
    <source>
        <dbReference type="ARBA" id="ARBA00023002"/>
    </source>
</evidence>
<feature type="binding site" evidence="6">
    <location>
        <position position="138"/>
    </location>
    <ligand>
        <name>FAD</name>
        <dbReference type="ChEBI" id="CHEBI:57692"/>
    </ligand>
</feature>
<dbReference type="GO" id="GO:0090524">
    <property type="term" value="F:cytochrome-b5 reductase activity, acting on NADH"/>
    <property type="evidence" value="ECO:0007669"/>
    <property type="project" value="UniProtKB-EC"/>
</dbReference>
<accession>A0A9N8VF48</accession>
<dbReference type="Proteomes" id="UP000789831">
    <property type="component" value="Unassembled WGS sequence"/>
</dbReference>
<evidence type="ECO:0000313" key="11">
    <source>
        <dbReference type="Proteomes" id="UP000789831"/>
    </source>
</evidence>
<evidence type="ECO:0000256" key="2">
    <source>
        <dbReference type="ARBA" id="ARBA00006105"/>
    </source>
</evidence>
<gene>
    <name evidence="10" type="ORF">AGERDE_LOCUS1885</name>
</gene>
<dbReference type="InterPro" id="IPR001834">
    <property type="entry name" value="CBR-like"/>
</dbReference>
<comment type="caution">
    <text evidence="10">The sequence shown here is derived from an EMBL/GenBank/DDBJ whole genome shotgun (WGS) entry which is preliminary data.</text>
</comment>
<name>A0A9N8VF48_9GLOM</name>
<dbReference type="Gene3D" id="2.40.30.10">
    <property type="entry name" value="Translation factors"/>
    <property type="match status" value="1"/>
</dbReference>
<feature type="binding site" evidence="6">
    <location>
        <position position="168"/>
    </location>
    <ligand>
        <name>FAD</name>
        <dbReference type="ChEBI" id="CHEBI:57692"/>
    </ligand>
</feature>
<dbReference type="AlphaFoldDB" id="A0A9N8VF48"/>
<dbReference type="CDD" id="cd06183">
    <property type="entry name" value="cyt_b5_reduct_like"/>
    <property type="match status" value="1"/>
</dbReference>
<evidence type="ECO:0000256" key="4">
    <source>
        <dbReference type="ARBA" id="ARBA00022827"/>
    </source>
</evidence>
<feature type="transmembrane region" description="Helical" evidence="8">
    <location>
        <begin position="49"/>
        <end position="68"/>
    </location>
</feature>
<comment type="similarity">
    <text evidence="2">Belongs to the flavoprotein pyridine nucleotide cytochrome reductase family.</text>
</comment>
<proteinExistence type="inferred from homology"/>
<dbReference type="SUPFAM" id="SSF52343">
    <property type="entry name" value="Ferredoxin reductase-like, C-terminal NADP-linked domain"/>
    <property type="match status" value="1"/>
</dbReference>
<evidence type="ECO:0000256" key="3">
    <source>
        <dbReference type="ARBA" id="ARBA00022630"/>
    </source>
</evidence>
<comment type="cofactor">
    <cofactor evidence="1 6">
        <name>FAD</name>
        <dbReference type="ChEBI" id="CHEBI:57692"/>
    </cofactor>
</comment>
<feature type="binding site" evidence="6">
    <location>
        <position position="160"/>
    </location>
    <ligand>
        <name>FAD</name>
        <dbReference type="ChEBI" id="CHEBI:57692"/>
    </ligand>
</feature>
<feature type="domain" description="FAD-binding FR-type" evidence="9">
    <location>
        <begin position="89"/>
        <end position="192"/>
    </location>
</feature>
<evidence type="ECO:0000256" key="7">
    <source>
        <dbReference type="SAM" id="MobiDB-lite"/>
    </source>
</evidence>
<dbReference type="InterPro" id="IPR039261">
    <property type="entry name" value="FNR_nucleotide-bd"/>
</dbReference>
<dbReference type="InterPro" id="IPR017927">
    <property type="entry name" value="FAD-bd_FR_type"/>
</dbReference>
<feature type="binding site" evidence="6">
    <location>
        <position position="167"/>
    </location>
    <ligand>
        <name>FAD</name>
        <dbReference type="ChEBI" id="CHEBI:57692"/>
    </ligand>
</feature>
<keyword evidence="5" id="KW-0560">Oxidoreductase</keyword>
<dbReference type="Pfam" id="PF00970">
    <property type="entry name" value="FAD_binding_6"/>
    <property type="match status" value="1"/>
</dbReference>
<keyword evidence="8" id="KW-0472">Membrane</keyword>
<feature type="binding site" evidence="6">
    <location>
        <position position="140"/>
    </location>
    <ligand>
        <name>FAD</name>
        <dbReference type="ChEBI" id="CHEBI:57692"/>
    </ligand>
</feature>
<evidence type="ECO:0000256" key="8">
    <source>
        <dbReference type="SAM" id="Phobius"/>
    </source>
</evidence>
<dbReference type="SUPFAM" id="SSF63380">
    <property type="entry name" value="Riboflavin synthase domain-like"/>
    <property type="match status" value="1"/>
</dbReference>
<keyword evidence="4 6" id="KW-0274">FAD</keyword>
<dbReference type="InterPro" id="IPR008333">
    <property type="entry name" value="Cbr1-like_FAD-bd_dom"/>
</dbReference>